<evidence type="ECO:0000259" key="6">
    <source>
        <dbReference type="Pfam" id="PF01011"/>
    </source>
</evidence>
<feature type="domain" description="Pyrrolo-quinoline quinone repeat" evidence="6">
    <location>
        <begin position="202"/>
        <end position="845"/>
    </location>
</feature>
<keyword evidence="5" id="KW-1133">Transmembrane helix</keyword>
<keyword evidence="8" id="KW-1185">Reference proteome</keyword>
<name>A0ABZ3CYZ7_9GAMM</name>
<evidence type="ECO:0000256" key="5">
    <source>
        <dbReference type="SAM" id="Phobius"/>
    </source>
</evidence>
<evidence type="ECO:0000256" key="3">
    <source>
        <dbReference type="ARBA" id="ARBA00023002"/>
    </source>
</evidence>
<comment type="similarity">
    <text evidence="2">Belongs to the bacterial PQQ dehydrogenase family.</text>
</comment>
<keyword evidence="3 7" id="KW-0560">Oxidoreductase</keyword>
<dbReference type="CDD" id="cd10280">
    <property type="entry name" value="PQQ_mGDH"/>
    <property type="match status" value="1"/>
</dbReference>
<dbReference type="InterPro" id="IPR011047">
    <property type="entry name" value="Quinoprotein_ADH-like_sf"/>
</dbReference>
<feature type="transmembrane region" description="Helical" evidence="5">
    <location>
        <begin position="112"/>
        <end position="133"/>
    </location>
</feature>
<dbReference type="EC" id="1.1.-.-" evidence="7"/>
<evidence type="ECO:0000313" key="7">
    <source>
        <dbReference type="EMBL" id="XAD56250.1"/>
    </source>
</evidence>
<feature type="region of interest" description="Disordered" evidence="4">
    <location>
        <begin position="577"/>
        <end position="599"/>
    </location>
</feature>
<protein>
    <submittedName>
        <fullName evidence="7">Membrane-bound PQQ-dependent dehydrogenase, glucose/quinate/shikimate family</fullName>
        <ecNumber evidence="7">1.1.-.-</ecNumber>
    </submittedName>
</protein>
<evidence type="ECO:0000313" key="8">
    <source>
        <dbReference type="Proteomes" id="UP001453229"/>
    </source>
</evidence>
<feature type="transmembrane region" description="Helical" evidence="5">
    <location>
        <begin position="90"/>
        <end position="106"/>
    </location>
</feature>
<keyword evidence="5" id="KW-0812">Transmembrane</keyword>
<gene>
    <name evidence="7" type="ORF">AAGT95_09740</name>
</gene>
<evidence type="ECO:0000256" key="2">
    <source>
        <dbReference type="ARBA" id="ARBA00008156"/>
    </source>
</evidence>
<dbReference type="Gene3D" id="2.140.10.10">
    <property type="entry name" value="Quinoprotein alcohol dehydrogenase-like superfamily"/>
    <property type="match status" value="3"/>
</dbReference>
<dbReference type="PANTHER" id="PTHR32303:SF4">
    <property type="entry name" value="QUINOPROTEIN GLUCOSE DEHYDROGENASE"/>
    <property type="match status" value="1"/>
</dbReference>
<sequence>MGSLIASEYAVIRQSISHSRESSVATTTSSGGAGSVFAKLVGIIVALVGLALGAGGAYLATLGGSWYYLVAGVLMLISGIQLFRGKVSGAVIYGVVFVGTFLWAAWESGLNYWRWIPRLDVVLILAILVALVTPALKDGPTRKTGFSLAGVLFLGLIVAGALAFVPGRGYQHLEDVPAVADESLSTDVGDAQPADVPADGDWAAYGRDSAATRYSPADQITPDNVGDLEVAWQYRTGDILDHRWGAETTPLKVGDDVFLCTSRNILISLNAATGEENWRYDPVVSEDAIPYTAACRGVTYYEVPEDRLDPSAESATADEQGEQSAATDTQEGDDGTAGDDTPQQPAVAANEAQTCRARIISGTLDGRIIEVDAATGEPCTDFGDNGQVDIKRNMGETPPGYVSINSAPVVVRDIVVTGHQVLDGQRRYPPSGVIKGFDAVTGELQWAWDAGRPDQSEPLTGDETYVRGSPNMWTTAAGDSKLGLVYLPMANSAADYWSSSRTPEENEWASSMVALDVETGLPKWHFQTAHKDVWDYDPGSQPTLIDFPTGNGKVPALVMPTKQGDIYVFNRETGELLGGGAEERPVPQGGAEPEQRSETQPFSLYATLRQPDIDEKDMWGMTPFDQLFCRIQYRQASWKGMYTPPTAEQPWIQYTGYNGGSDWGSVAIDPHRGVIIANYNDMPNYNELVPRDVANKLGWVPREEQKEDSGGAEGAGDPQANTPYAINVNAGWRVPYTGMLCKQPPYGHIRAIDLASGDTLWDRPLGTARANGPWGIRSGLPIDIGTPNNGGSVVTAGGLIFIAAATDDLIRAIDIESGKTIWQAPLPAGGQANPMVYEANGRQYVVIVATGHHFMETPTGDYVIAYALPEGEGS</sequence>
<dbReference type="Proteomes" id="UP001453229">
    <property type="component" value="Chromosome"/>
</dbReference>
<reference evidence="7 8" key="1">
    <citation type="submission" date="2024-04" db="EMBL/GenBank/DDBJ databases">
        <title>Salinicola lusitanus LLJ914,a marine bacterium isolated from the Okinawa Trough.</title>
        <authorList>
            <person name="Li J."/>
        </authorList>
    </citation>
    <scope>NUCLEOTIDE SEQUENCE [LARGE SCALE GENOMIC DNA]</scope>
    <source>
        <strain evidence="7 8">LLJ914</strain>
    </source>
</reference>
<accession>A0ABZ3CYZ7</accession>
<dbReference type="GO" id="GO:0016491">
    <property type="term" value="F:oxidoreductase activity"/>
    <property type="evidence" value="ECO:0007669"/>
    <property type="project" value="UniProtKB-KW"/>
</dbReference>
<dbReference type="Pfam" id="PF01011">
    <property type="entry name" value="PQQ"/>
    <property type="match status" value="1"/>
</dbReference>
<dbReference type="NCBIfam" id="TIGR03074">
    <property type="entry name" value="PQQ_membr_DH"/>
    <property type="match status" value="1"/>
</dbReference>
<feature type="transmembrane region" description="Helical" evidence="5">
    <location>
        <begin position="66"/>
        <end position="83"/>
    </location>
</feature>
<proteinExistence type="inferred from homology"/>
<feature type="region of interest" description="Disordered" evidence="4">
    <location>
        <begin position="310"/>
        <end position="352"/>
    </location>
</feature>
<organism evidence="7 8">
    <name type="scientific">Salinicola lusitanus</name>
    <dbReference type="NCBI Taxonomy" id="1949085"/>
    <lineage>
        <taxon>Bacteria</taxon>
        <taxon>Pseudomonadati</taxon>
        <taxon>Pseudomonadota</taxon>
        <taxon>Gammaproteobacteria</taxon>
        <taxon>Oceanospirillales</taxon>
        <taxon>Halomonadaceae</taxon>
        <taxon>Salinicola</taxon>
    </lineage>
</organism>
<feature type="transmembrane region" description="Helical" evidence="5">
    <location>
        <begin position="145"/>
        <end position="165"/>
    </location>
</feature>
<evidence type="ECO:0000256" key="1">
    <source>
        <dbReference type="ARBA" id="ARBA00001931"/>
    </source>
</evidence>
<dbReference type="PANTHER" id="PTHR32303">
    <property type="entry name" value="QUINOPROTEIN ALCOHOL DEHYDROGENASE (CYTOCHROME C)"/>
    <property type="match status" value="1"/>
</dbReference>
<dbReference type="InterPro" id="IPR002372">
    <property type="entry name" value="PQQ_rpt_dom"/>
</dbReference>
<dbReference type="SMART" id="SM00564">
    <property type="entry name" value="PQQ"/>
    <property type="match status" value="3"/>
</dbReference>
<evidence type="ECO:0000256" key="4">
    <source>
        <dbReference type="SAM" id="MobiDB-lite"/>
    </source>
</evidence>
<feature type="transmembrane region" description="Helical" evidence="5">
    <location>
        <begin position="40"/>
        <end position="60"/>
    </location>
</feature>
<dbReference type="InterPro" id="IPR017511">
    <property type="entry name" value="PQQ_mDH"/>
</dbReference>
<comment type="cofactor">
    <cofactor evidence="1">
        <name>pyrroloquinoline quinone</name>
        <dbReference type="ChEBI" id="CHEBI:58442"/>
    </cofactor>
</comment>
<dbReference type="InterPro" id="IPR018391">
    <property type="entry name" value="PQQ_b-propeller_rpt"/>
</dbReference>
<dbReference type="SUPFAM" id="SSF50998">
    <property type="entry name" value="Quinoprotein alcohol dehydrogenase-like"/>
    <property type="match status" value="1"/>
</dbReference>
<keyword evidence="5" id="KW-0472">Membrane</keyword>
<dbReference type="EMBL" id="CP151919">
    <property type="protein sequence ID" value="XAD56250.1"/>
    <property type="molecule type" value="Genomic_DNA"/>
</dbReference>